<dbReference type="GO" id="GO:0019878">
    <property type="term" value="P:lysine biosynthetic process via aminoadipic acid"/>
    <property type="evidence" value="ECO:0007669"/>
    <property type="project" value="TreeGrafter"/>
</dbReference>
<dbReference type="PANTHER" id="PTHR12215">
    <property type="entry name" value="PHOSPHOPANTETHEINE TRANSFERASE"/>
    <property type="match status" value="1"/>
</dbReference>
<feature type="domain" description="4'-phosphopantetheinyl transferase" evidence="3">
    <location>
        <begin position="103"/>
        <end position="178"/>
    </location>
</feature>
<evidence type="ECO:0000259" key="4">
    <source>
        <dbReference type="Pfam" id="PF22624"/>
    </source>
</evidence>
<evidence type="ECO:0000313" key="7">
    <source>
        <dbReference type="Proteomes" id="UP000615613"/>
    </source>
</evidence>
<reference evidence="5" key="1">
    <citation type="journal article" date="2020" name="Microorganisms">
        <title>Reliable Identification of Environmental Pseudomonas Isolates Using the rpoD Gene.</title>
        <authorList>
            <consortium name="The Broad Institute Genome Sequencing Platform"/>
            <person name="Girard L."/>
            <person name="Lood C."/>
            <person name="Rokni-Zadeh H."/>
            <person name="van Noort V."/>
            <person name="Lavigne R."/>
            <person name="De Mot R."/>
        </authorList>
    </citation>
    <scope>NUCLEOTIDE SEQUENCE [LARGE SCALE GENOMIC DNA]</scope>
    <source>
        <strain evidence="5">SWRI145</strain>
    </source>
</reference>
<reference evidence="6" key="2">
    <citation type="submission" date="2021-06" db="EMBL/GenBank/DDBJ databases">
        <title>Updating the genus Pseudomonas: Description of 43 new species and partition of the Pseudomonas putida group.</title>
        <authorList>
            <person name="Girard L."/>
            <person name="Lood C."/>
            <person name="Vandamme P."/>
            <person name="Rokni-Zadeh H."/>
            <person name="van Noort V."/>
            <person name="Hofte M."/>
            <person name="Lavigne R."/>
            <person name="De Mot R."/>
        </authorList>
    </citation>
    <scope>NUCLEOTIDE SEQUENCE</scope>
    <source>
        <strain evidence="6">SWRI145</strain>
    </source>
</reference>
<evidence type="ECO:0000256" key="1">
    <source>
        <dbReference type="ARBA" id="ARBA00010990"/>
    </source>
</evidence>
<accession>A0A8I0D0G8</accession>
<protein>
    <submittedName>
        <fullName evidence="5">4'-phosphopantetheinyl transferase superfamily protein</fullName>
    </submittedName>
</protein>
<dbReference type="Pfam" id="PF01648">
    <property type="entry name" value="ACPS"/>
    <property type="match status" value="1"/>
</dbReference>
<sequence>MNRPVARSPSIYRCNPLPELIAGRAVCLLQHFDDGLPEMTVRQRAQHWLHQVLSDCLAIPVDQVCLARTATGKPWLPEHPWLRFNLSHSGQSAAIALCKDYEVGVDLEKVSANVAAKKAIARRFFHPDEQRWLALDEANYLTRFTRLWSIKEAWLKARGTGLTKPLASFCVIPQAGESGVAQVMVELGVSSGQIHYCQVQGEGLFCLAYGAIITAQRTPVQWQLGCHHTASDPFTQAVYEQSEVEISLAKDPVAPVST</sequence>
<dbReference type="EMBL" id="CP077084">
    <property type="protein sequence ID" value="QXH82329.1"/>
    <property type="molecule type" value="Genomic_DNA"/>
</dbReference>
<dbReference type="InterPro" id="IPR037143">
    <property type="entry name" value="4-PPantetheinyl_Trfase_dom_sf"/>
</dbReference>
<dbReference type="AlphaFoldDB" id="A0A8I0D0G8"/>
<evidence type="ECO:0000256" key="2">
    <source>
        <dbReference type="ARBA" id="ARBA00022679"/>
    </source>
</evidence>
<comment type="similarity">
    <text evidence="1">Belongs to the P-Pant transferase superfamily. Gsp/Sfp/HetI/AcpT family.</text>
</comment>
<dbReference type="Proteomes" id="UP000615613">
    <property type="component" value="Chromosome"/>
</dbReference>
<dbReference type="InterPro" id="IPR008278">
    <property type="entry name" value="4-PPantetheinyl_Trfase_dom"/>
</dbReference>
<dbReference type="GO" id="GO:0005829">
    <property type="term" value="C:cytosol"/>
    <property type="evidence" value="ECO:0007669"/>
    <property type="project" value="TreeGrafter"/>
</dbReference>
<dbReference type="Gene3D" id="3.90.470.20">
    <property type="entry name" value="4'-phosphopantetheinyl transferase domain"/>
    <property type="match status" value="1"/>
</dbReference>
<dbReference type="SUPFAM" id="SSF56214">
    <property type="entry name" value="4'-phosphopantetheinyl transferase"/>
    <property type="match status" value="2"/>
</dbReference>
<organism evidence="5">
    <name type="scientific">Pseudomonas tritici</name>
    <dbReference type="NCBI Taxonomy" id="2745518"/>
    <lineage>
        <taxon>Bacteria</taxon>
        <taxon>Pseudomonadati</taxon>
        <taxon>Pseudomonadota</taxon>
        <taxon>Gammaproteobacteria</taxon>
        <taxon>Pseudomonadales</taxon>
        <taxon>Pseudomonadaceae</taxon>
        <taxon>Pseudomonas</taxon>
    </lineage>
</organism>
<dbReference type="EMBL" id="JABWQF010000029">
    <property type="protein sequence ID" value="MBC3296927.1"/>
    <property type="molecule type" value="Genomic_DNA"/>
</dbReference>
<dbReference type="InterPro" id="IPR050559">
    <property type="entry name" value="P-Pant_transferase_sf"/>
</dbReference>
<gene>
    <name evidence="6" type="ORF">HU722_0020380</name>
    <name evidence="5" type="ORF">HU722_35910</name>
</gene>
<keyword evidence="7" id="KW-1185">Reference proteome</keyword>
<evidence type="ECO:0000313" key="5">
    <source>
        <dbReference type="EMBL" id="MBC3296927.1"/>
    </source>
</evidence>
<dbReference type="KEGG" id="ptrt:HU722_0020380"/>
<dbReference type="GO" id="GO:0008897">
    <property type="term" value="F:holo-[acyl-carrier-protein] synthase activity"/>
    <property type="evidence" value="ECO:0007669"/>
    <property type="project" value="InterPro"/>
</dbReference>
<proteinExistence type="inferred from homology"/>
<evidence type="ECO:0000313" key="6">
    <source>
        <dbReference type="EMBL" id="QXH82329.1"/>
    </source>
</evidence>
<dbReference type="Pfam" id="PF22624">
    <property type="entry name" value="AASDHPPT_N"/>
    <property type="match status" value="1"/>
</dbReference>
<dbReference type="PANTHER" id="PTHR12215:SF10">
    <property type="entry name" value="L-AMINOADIPATE-SEMIALDEHYDE DEHYDROGENASE-PHOSPHOPANTETHEINYL TRANSFERASE"/>
    <property type="match status" value="1"/>
</dbReference>
<name>A0A8I0D0G8_9PSED</name>
<keyword evidence="2 5" id="KW-0808">Transferase</keyword>
<dbReference type="InterPro" id="IPR055066">
    <property type="entry name" value="AASDHPPT_N"/>
</dbReference>
<dbReference type="GO" id="GO:0000287">
    <property type="term" value="F:magnesium ion binding"/>
    <property type="evidence" value="ECO:0007669"/>
    <property type="project" value="InterPro"/>
</dbReference>
<evidence type="ECO:0000259" key="3">
    <source>
        <dbReference type="Pfam" id="PF01648"/>
    </source>
</evidence>
<feature type="domain" description="4'-phosphopantetheinyl transferase N-terminal" evidence="4">
    <location>
        <begin position="49"/>
        <end position="96"/>
    </location>
</feature>